<name>A0A644Z8R3_9ZZZZ</name>
<dbReference type="EMBL" id="VSSQ01006947">
    <property type="protein sequence ID" value="MPM34354.1"/>
    <property type="molecule type" value="Genomic_DNA"/>
</dbReference>
<accession>A0A644Z8R3</accession>
<organism evidence="1">
    <name type="scientific">bioreactor metagenome</name>
    <dbReference type="NCBI Taxonomy" id="1076179"/>
    <lineage>
        <taxon>unclassified sequences</taxon>
        <taxon>metagenomes</taxon>
        <taxon>ecological metagenomes</taxon>
    </lineage>
</organism>
<evidence type="ECO:0000313" key="1">
    <source>
        <dbReference type="EMBL" id="MPM34354.1"/>
    </source>
</evidence>
<comment type="caution">
    <text evidence="1">The sequence shown here is derived from an EMBL/GenBank/DDBJ whole genome shotgun (WGS) entry which is preliminary data.</text>
</comment>
<proteinExistence type="predicted"/>
<sequence length="161" mass="17308">MRGVSDQNGTIWLLLKLPPCCFKQTAIDKLGETTIFIKFVELGLTISFEQIASASQLHGVAAGLVADLDGSANGVRGIHPIGAGNKQLAIGKSAYVLDRQTGGDLRRLCTCEIDREDGLLCLIADIQIAVSGNRKPLVSICQIGYGHRRTRLVSARTSFLE</sequence>
<reference evidence="1" key="1">
    <citation type="submission" date="2019-08" db="EMBL/GenBank/DDBJ databases">
        <authorList>
            <person name="Kucharzyk K."/>
            <person name="Murdoch R.W."/>
            <person name="Higgins S."/>
            <person name="Loffler F."/>
        </authorList>
    </citation>
    <scope>NUCLEOTIDE SEQUENCE</scope>
</reference>
<dbReference type="AlphaFoldDB" id="A0A644Z8R3"/>
<gene>
    <name evidence="1" type="ORF">SDC9_80936</name>
</gene>
<protein>
    <submittedName>
        <fullName evidence="1">Uncharacterized protein</fullName>
    </submittedName>
</protein>